<dbReference type="AlphaFoldDB" id="A0A0E9VYY1"/>
<dbReference type="EMBL" id="GBXM01025290">
    <property type="protein sequence ID" value="JAH83287.1"/>
    <property type="molecule type" value="Transcribed_RNA"/>
</dbReference>
<evidence type="ECO:0000313" key="1">
    <source>
        <dbReference type="EMBL" id="JAH83287.1"/>
    </source>
</evidence>
<name>A0A0E9VYY1_ANGAN</name>
<proteinExistence type="predicted"/>
<reference evidence="1" key="1">
    <citation type="submission" date="2014-11" db="EMBL/GenBank/DDBJ databases">
        <authorList>
            <person name="Amaro Gonzalez C."/>
        </authorList>
    </citation>
    <scope>NUCLEOTIDE SEQUENCE</scope>
</reference>
<protein>
    <submittedName>
        <fullName evidence="1">Uncharacterized protein</fullName>
    </submittedName>
</protein>
<organism evidence="1">
    <name type="scientific">Anguilla anguilla</name>
    <name type="common">European freshwater eel</name>
    <name type="synonym">Muraena anguilla</name>
    <dbReference type="NCBI Taxonomy" id="7936"/>
    <lineage>
        <taxon>Eukaryota</taxon>
        <taxon>Metazoa</taxon>
        <taxon>Chordata</taxon>
        <taxon>Craniata</taxon>
        <taxon>Vertebrata</taxon>
        <taxon>Euteleostomi</taxon>
        <taxon>Actinopterygii</taxon>
        <taxon>Neopterygii</taxon>
        <taxon>Teleostei</taxon>
        <taxon>Anguilliformes</taxon>
        <taxon>Anguillidae</taxon>
        <taxon>Anguilla</taxon>
    </lineage>
</organism>
<accession>A0A0E9VYY1</accession>
<sequence>MAVPWQPRGGLDFLVGKTPWLAELHMTKD</sequence>
<reference evidence="1" key="2">
    <citation type="journal article" date="2015" name="Fish Shellfish Immunol.">
        <title>Early steps in the European eel (Anguilla anguilla)-Vibrio vulnificus interaction in the gills: Role of the RtxA13 toxin.</title>
        <authorList>
            <person name="Callol A."/>
            <person name="Pajuelo D."/>
            <person name="Ebbesson L."/>
            <person name="Teles M."/>
            <person name="MacKenzie S."/>
            <person name="Amaro C."/>
        </authorList>
    </citation>
    <scope>NUCLEOTIDE SEQUENCE</scope>
</reference>